<organism evidence="1">
    <name type="scientific">hydrothermal vent metagenome</name>
    <dbReference type="NCBI Taxonomy" id="652676"/>
    <lineage>
        <taxon>unclassified sequences</taxon>
        <taxon>metagenomes</taxon>
        <taxon>ecological metagenomes</taxon>
    </lineage>
</organism>
<protein>
    <submittedName>
        <fullName evidence="1">Uncharacterized protein</fullName>
    </submittedName>
</protein>
<dbReference type="AlphaFoldDB" id="A0A3B0YDS7"/>
<reference evidence="1" key="1">
    <citation type="submission" date="2018-06" db="EMBL/GenBank/DDBJ databases">
        <authorList>
            <person name="Zhirakovskaya E."/>
        </authorList>
    </citation>
    <scope>NUCLEOTIDE SEQUENCE</scope>
</reference>
<accession>A0A3B0YDS7</accession>
<proteinExistence type="predicted"/>
<dbReference type="EMBL" id="UOFL01000072">
    <property type="protein sequence ID" value="VAW74910.1"/>
    <property type="molecule type" value="Genomic_DNA"/>
</dbReference>
<evidence type="ECO:0000313" key="1">
    <source>
        <dbReference type="EMBL" id="VAW74910.1"/>
    </source>
</evidence>
<name>A0A3B0YDS7_9ZZZZ</name>
<sequence length="171" mass="19147">MNEEEFKNVYKSVNKQKCAFEKAALTRRYSCSRLIRRNIGEREAAGCSESQACHLCNELLCKIREKSRFVLKTTGTGKNPLPHAKEVKVQCGGLSGLELLAGANHEDAGKDLIQTSCLNNELNTQLPSVQDIYQTIKMTLQKYSTLNQIPWPSVVQAVTQFSGRKKRGSRV</sequence>
<gene>
    <name evidence="1" type="ORF">MNBD_GAMMA12-2448</name>
</gene>